<dbReference type="GO" id="GO:0008168">
    <property type="term" value="F:methyltransferase activity"/>
    <property type="evidence" value="ECO:0007669"/>
    <property type="project" value="UniProtKB-KW"/>
</dbReference>
<evidence type="ECO:0000313" key="2">
    <source>
        <dbReference type="Proteomes" id="UP000837924"/>
    </source>
</evidence>
<accession>A0A7H5FQR7</accession>
<dbReference type="Pfam" id="PF13578">
    <property type="entry name" value="Methyltransf_24"/>
    <property type="match status" value="1"/>
</dbReference>
<keyword evidence="1" id="KW-0808">Transferase</keyword>
<sequence length="211" mass="24449">MTNELTFNSDWFTHNVPALEAIMADLKPSKILEIGSFEGRSTVFFLENMLNIHDKVEIHCIDSWLGGREHIQSGWDMDSVEHQFEENIRTFLHSFNEKKECKVVKRKGYSHAKMIELLTQGYENYFDFIYVDGSHEATDVLFDALLAHRLVRGGGIIAFDDYLWSPDPLGQQDHFNLVKPAVDAYVNIYQRKVAVINMLPIYQLYVKKLSD</sequence>
<dbReference type="KEGG" id="hix:NTHI723_01079"/>
<dbReference type="SUPFAM" id="SSF53335">
    <property type="entry name" value="S-adenosyl-L-methionine-dependent methyltransferases"/>
    <property type="match status" value="1"/>
</dbReference>
<name>A0A7H5FQR7_HAEIF</name>
<keyword evidence="1" id="KW-0489">Methyltransferase</keyword>
<dbReference type="PANTHER" id="PTHR37909">
    <property type="entry name" value="S-ADENOSYL-L-METHIONINE-DEPENDENT METHYLTRANSFERASES SUPERFAMILY PROTEIN"/>
    <property type="match status" value="1"/>
</dbReference>
<dbReference type="GO" id="GO:0032259">
    <property type="term" value="P:methylation"/>
    <property type="evidence" value="ECO:0007669"/>
    <property type="project" value="UniProtKB-KW"/>
</dbReference>
<dbReference type="RefSeq" id="WP_005661787.1">
    <property type="nucleotide sequence ID" value="NZ_AP018769.1"/>
</dbReference>
<protein>
    <submittedName>
        <fullName evidence="1">Class I SAM-dependent methyltransferase</fullName>
    </submittedName>
</protein>
<dbReference type="PANTHER" id="PTHR37909:SF1">
    <property type="entry name" value="S-ADENOSYL-L-METHIONINE-DEPENDENT METHYLTRANSFERASES SUPERFAMILY PROTEIN"/>
    <property type="match status" value="1"/>
</dbReference>
<dbReference type="Gene3D" id="3.40.50.150">
    <property type="entry name" value="Vaccinia Virus protein VP39"/>
    <property type="match status" value="1"/>
</dbReference>
<organism evidence="1 2">
    <name type="scientific">Haemophilus influenzae</name>
    <dbReference type="NCBI Taxonomy" id="727"/>
    <lineage>
        <taxon>Bacteria</taxon>
        <taxon>Pseudomonadati</taxon>
        <taxon>Pseudomonadota</taxon>
        <taxon>Gammaproteobacteria</taxon>
        <taxon>Pasteurellales</taxon>
        <taxon>Pasteurellaceae</taxon>
        <taxon>Haemophilus</taxon>
    </lineage>
</organism>
<proteinExistence type="predicted"/>
<dbReference type="AlphaFoldDB" id="A0A7H5FQR7"/>
<reference evidence="2" key="1">
    <citation type="submission" date="2021-11" db="EMBL/GenBank/DDBJ databases">
        <authorList>
            <person name="Riesbeck K."/>
        </authorList>
    </citation>
    <scope>NUCLEOTIDE SEQUENCE [LARGE SCALE GENOMIC DNA]</scope>
</reference>
<gene>
    <name evidence="1" type="ORF">KRLU271_LOCUS383</name>
</gene>
<evidence type="ECO:0000313" key="1">
    <source>
        <dbReference type="EMBL" id="CAH0448627.1"/>
    </source>
</evidence>
<dbReference type="InterPro" id="IPR029063">
    <property type="entry name" value="SAM-dependent_MTases_sf"/>
</dbReference>
<dbReference type="Proteomes" id="UP000837924">
    <property type="component" value="Chromosome"/>
</dbReference>
<dbReference type="EMBL" id="OV040584">
    <property type="protein sequence ID" value="CAH0448627.1"/>
    <property type="molecule type" value="Genomic_DNA"/>
</dbReference>